<feature type="compositionally biased region" description="Low complexity" evidence="1">
    <location>
        <begin position="11"/>
        <end position="21"/>
    </location>
</feature>
<sequence length="27" mass="2633">RATASPPPSARSPSSTGARAGPPSRGR</sequence>
<accession>A0A6J4VGR3</accession>
<feature type="non-terminal residue" evidence="2">
    <location>
        <position position="1"/>
    </location>
</feature>
<feature type="region of interest" description="Disordered" evidence="1">
    <location>
        <begin position="1"/>
        <end position="27"/>
    </location>
</feature>
<evidence type="ECO:0000256" key="1">
    <source>
        <dbReference type="SAM" id="MobiDB-lite"/>
    </source>
</evidence>
<reference evidence="2" key="1">
    <citation type="submission" date="2020-02" db="EMBL/GenBank/DDBJ databases">
        <authorList>
            <person name="Meier V. D."/>
        </authorList>
    </citation>
    <scope>NUCLEOTIDE SEQUENCE</scope>
    <source>
        <strain evidence="2">AVDCRST_MAG49</strain>
    </source>
</reference>
<evidence type="ECO:0000313" key="2">
    <source>
        <dbReference type="EMBL" id="CAA9578945.1"/>
    </source>
</evidence>
<dbReference type="AlphaFoldDB" id="A0A6J4VGR3"/>
<proteinExistence type="predicted"/>
<dbReference type="EMBL" id="CADCWG010000320">
    <property type="protein sequence ID" value="CAA9578945.1"/>
    <property type="molecule type" value="Genomic_DNA"/>
</dbReference>
<organism evidence="2">
    <name type="scientific">uncultured Thermomicrobiales bacterium</name>
    <dbReference type="NCBI Taxonomy" id="1645740"/>
    <lineage>
        <taxon>Bacteria</taxon>
        <taxon>Pseudomonadati</taxon>
        <taxon>Thermomicrobiota</taxon>
        <taxon>Thermomicrobia</taxon>
        <taxon>Thermomicrobiales</taxon>
        <taxon>environmental samples</taxon>
    </lineage>
</organism>
<gene>
    <name evidence="2" type="ORF">AVDCRST_MAG49-4564</name>
</gene>
<feature type="compositionally biased region" description="Pro residues" evidence="1">
    <location>
        <begin position="1"/>
        <end position="10"/>
    </location>
</feature>
<feature type="non-terminal residue" evidence="2">
    <location>
        <position position="27"/>
    </location>
</feature>
<name>A0A6J4VGR3_9BACT</name>
<protein>
    <submittedName>
        <fullName evidence="2">Uncharacterized protein</fullName>
    </submittedName>
</protein>